<organism evidence="2 3">
    <name type="scientific">Viridibacterium curvum</name>
    <dbReference type="NCBI Taxonomy" id="1101404"/>
    <lineage>
        <taxon>Bacteria</taxon>
        <taxon>Pseudomonadati</taxon>
        <taxon>Pseudomonadota</taxon>
        <taxon>Betaproteobacteria</taxon>
        <taxon>Rhodocyclales</taxon>
        <taxon>Rhodocyclaceae</taxon>
        <taxon>Viridibacterium</taxon>
    </lineage>
</organism>
<dbReference type="RefSeq" id="WP_345533325.1">
    <property type="nucleotide sequence ID" value="NZ_BAABLD010000008.1"/>
</dbReference>
<evidence type="ECO:0000259" key="1">
    <source>
        <dbReference type="Pfam" id="PF12697"/>
    </source>
</evidence>
<dbReference type="Gene3D" id="3.40.50.1820">
    <property type="entry name" value="alpha/beta hydrolase"/>
    <property type="match status" value="1"/>
</dbReference>
<keyword evidence="2" id="KW-0378">Hydrolase</keyword>
<proteinExistence type="predicted"/>
<gene>
    <name evidence="2" type="ORF">GCM10025770_25120</name>
</gene>
<dbReference type="PRINTS" id="PR00111">
    <property type="entry name" value="ABHYDROLASE"/>
</dbReference>
<dbReference type="GO" id="GO:0016787">
    <property type="term" value="F:hydrolase activity"/>
    <property type="evidence" value="ECO:0007669"/>
    <property type="project" value="UniProtKB-KW"/>
</dbReference>
<dbReference type="EMBL" id="BAABLD010000008">
    <property type="protein sequence ID" value="GAA5167076.1"/>
    <property type="molecule type" value="Genomic_DNA"/>
</dbReference>
<accession>A0ABP9QTI9</accession>
<sequence>MHGTFRLELLTEQATGRVDGPPLLFIHGAFSGAWQWAPNFLPFFASRGWSVHALSLSGHGNSRGHAGTDNFSIDDYVRDLHEAIARLPAESVLIGHSMGGMVVQKYLEEATTPAAVLMAAVPPQGLLPATFGMAMQRPNVLVELNRLMSGGAPHLATAREALFHQPISDEALIDFLQHCQPESLRAIWDMSLFNLPRPARMHRPPMLVIGAAEDRIIPAGEVERTASTYGLEAHIFPDMGHAMMLEENWRGPAELLDRWLRDTLLT</sequence>
<dbReference type="PANTHER" id="PTHR42886:SF42">
    <property type="entry name" value="ALPHA_BETA-HYDROLASES SUPERFAMILY PROTEIN"/>
    <property type="match status" value="1"/>
</dbReference>
<comment type="caution">
    <text evidence="2">The sequence shown here is derived from an EMBL/GenBank/DDBJ whole genome shotgun (WGS) entry which is preliminary data.</text>
</comment>
<reference evidence="3" key="1">
    <citation type="journal article" date="2019" name="Int. J. Syst. Evol. Microbiol.">
        <title>The Global Catalogue of Microorganisms (GCM) 10K type strain sequencing project: providing services to taxonomists for standard genome sequencing and annotation.</title>
        <authorList>
            <consortium name="The Broad Institute Genomics Platform"/>
            <consortium name="The Broad Institute Genome Sequencing Center for Infectious Disease"/>
            <person name="Wu L."/>
            <person name="Ma J."/>
        </authorList>
    </citation>
    <scope>NUCLEOTIDE SEQUENCE [LARGE SCALE GENOMIC DNA]</scope>
    <source>
        <strain evidence="3">JCM 18715</strain>
    </source>
</reference>
<dbReference type="InterPro" id="IPR000073">
    <property type="entry name" value="AB_hydrolase_1"/>
</dbReference>
<evidence type="ECO:0000313" key="2">
    <source>
        <dbReference type="EMBL" id="GAA5167076.1"/>
    </source>
</evidence>
<dbReference type="Pfam" id="PF12697">
    <property type="entry name" value="Abhydrolase_6"/>
    <property type="match status" value="1"/>
</dbReference>
<dbReference type="InterPro" id="IPR029058">
    <property type="entry name" value="AB_hydrolase_fold"/>
</dbReference>
<dbReference type="PANTHER" id="PTHR42886">
    <property type="entry name" value="RE40534P-RELATED"/>
    <property type="match status" value="1"/>
</dbReference>
<protein>
    <submittedName>
        <fullName evidence="2">Alpha/beta hydrolase</fullName>
    </submittedName>
</protein>
<keyword evidence="3" id="KW-1185">Reference proteome</keyword>
<name>A0ABP9QTI9_9RHOO</name>
<dbReference type="SUPFAM" id="SSF53474">
    <property type="entry name" value="alpha/beta-Hydrolases"/>
    <property type="match status" value="1"/>
</dbReference>
<dbReference type="Proteomes" id="UP001500547">
    <property type="component" value="Unassembled WGS sequence"/>
</dbReference>
<feature type="domain" description="AB hydrolase-1" evidence="1">
    <location>
        <begin position="23"/>
        <end position="247"/>
    </location>
</feature>
<evidence type="ECO:0000313" key="3">
    <source>
        <dbReference type="Proteomes" id="UP001500547"/>
    </source>
</evidence>